<keyword evidence="3" id="KW-1185">Reference proteome</keyword>
<evidence type="ECO:0000313" key="3">
    <source>
        <dbReference type="Proteomes" id="UP000299102"/>
    </source>
</evidence>
<name>A0A4C1X181_EUMVA</name>
<gene>
    <name evidence="2" type="ORF">EVAR_36148_1</name>
</gene>
<dbReference type="EMBL" id="BGZK01000717">
    <property type="protein sequence ID" value="GBP57496.1"/>
    <property type="molecule type" value="Genomic_DNA"/>
</dbReference>
<comment type="caution">
    <text evidence="2">The sequence shown here is derived from an EMBL/GenBank/DDBJ whole genome shotgun (WGS) entry which is preliminary data.</text>
</comment>
<reference evidence="2 3" key="1">
    <citation type="journal article" date="2019" name="Commun. Biol.">
        <title>The bagworm genome reveals a unique fibroin gene that provides high tensile strength.</title>
        <authorList>
            <person name="Kono N."/>
            <person name="Nakamura H."/>
            <person name="Ohtoshi R."/>
            <person name="Tomita M."/>
            <person name="Numata K."/>
            <person name="Arakawa K."/>
        </authorList>
    </citation>
    <scope>NUCLEOTIDE SEQUENCE [LARGE SCALE GENOMIC DNA]</scope>
</reference>
<dbReference type="Proteomes" id="UP000299102">
    <property type="component" value="Unassembled WGS sequence"/>
</dbReference>
<dbReference type="AlphaFoldDB" id="A0A4C1X181"/>
<evidence type="ECO:0000256" key="1">
    <source>
        <dbReference type="SAM" id="MobiDB-lite"/>
    </source>
</evidence>
<proteinExistence type="predicted"/>
<organism evidence="2 3">
    <name type="scientific">Eumeta variegata</name>
    <name type="common">Bagworm moth</name>
    <name type="synonym">Eumeta japonica</name>
    <dbReference type="NCBI Taxonomy" id="151549"/>
    <lineage>
        <taxon>Eukaryota</taxon>
        <taxon>Metazoa</taxon>
        <taxon>Ecdysozoa</taxon>
        <taxon>Arthropoda</taxon>
        <taxon>Hexapoda</taxon>
        <taxon>Insecta</taxon>
        <taxon>Pterygota</taxon>
        <taxon>Neoptera</taxon>
        <taxon>Endopterygota</taxon>
        <taxon>Lepidoptera</taxon>
        <taxon>Glossata</taxon>
        <taxon>Ditrysia</taxon>
        <taxon>Tineoidea</taxon>
        <taxon>Psychidae</taxon>
        <taxon>Oiketicinae</taxon>
        <taxon>Eumeta</taxon>
    </lineage>
</organism>
<feature type="region of interest" description="Disordered" evidence="1">
    <location>
        <begin position="1"/>
        <end position="40"/>
    </location>
</feature>
<protein>
    <submittedName>
        <fullName evidence="2">Uncharacterized protein</fullName>
    </submittedName>
</protein>
<accession>A0A4C1X181</accession>
<feature type="compositionally biased region" description="Low complexity" evidence="1">
    <location>
        <begin position="18"/>
        <end position="36"/>
    </location>
</feature>
<evidence type="ECO:0000313" key="2">
    <source>
        <dbReference type="EMBL" id="GBP57496.1"/>
    </source>
</evidence>
<sequence>MHHSLKYKTDGRHGSVLRSLAPAPRSSQAPARLSSRGASSELSRLGARVISAVTHLVLNNSIGVGRREAIFLAVTKAGSRAASRAVRVGAPPLSSYTPDYRDNAAF</sequence>